<sequence>MSLLFLFLSFLMLSFSLFYSPVSMVVILMSMSLSMVGVLSFFSSFWYSYILFLIYVGGLLVMFIYICLVSSNVPLRVSVESLMLVGTASLACSFMEWESLPTSVLGPSSSGSGMSLVTGSNISIFLFLVVLLLAMLLVVVRVSGVGTAIIVDEKS</sequence>
<geneLocation type="mitochondrion" evidence="2"/>
<dbReference type="CTD" id="4541"/>
<dbReference type="GeneID" id="24251367"/>
<evidence type="ECO:0000256" key="1">
    <source>
        <dbReference type="SAM" id="Phobius"/>
    </source>
</evidence>
<dbReference type="RefSeq" id="YP_009136666.1">
    <property type="nucleotide sequence ID" value="NC_026987.1"/>
</dbReference>
<keyword evidence="1" id="KW-1133">Transmembrane helix</keyword>
<accession>A0A0F6QIH8</accession>
<keyword evidence="1" id="KW-0812">Transmembrane</keyword>
<evidence type="ECO:0000313" key="2">
    <source>
        <dbReference type="EMBL" id="AKE07271.1"/>
    </source>
</evidence>
<proteinExistence type="predicted"/>
<feature type="transmembrane region" description="Helical" evidence="1">
    <location>
        <begin position="81"/>
        <end position="100"/>
    </location>
</feature>
<reference evidence="2" key="1">
    <citation type="submission" date="2015-02" db="EMBL/GenBank/DDBJ databases">
        <title>The mitochondrial genomes of the nudibranch mollusks, Melibe leonina and Tritonia diomedea, and their impact on gastropod phylogeny.</title>
        <authorList>
            <person name="Sevigny J.L."/>
            <person name="Kirouac L.E."/>
            <person name="Thomas W.K."/>
            <person name="Ramsdell J.S."/>
            <person name="Lawlor K.E."/>
            <person name="Sharifi O."/>
            <person name="Grewal S."/>
            <person name="Baysdorfer C."/>
            <person name="Curr K."/>
            <person name="Naimie A.A."/>
            <person name="Okamoto K."/>
            <person name="Murray J.A."/>
            <person name="Newcomb J.M."/>
        </authorList>
    </citation>
    <scope>NUCLEOTIDE SEQUENCE</scope>
</reference>
<feature type="transmembrane region" description="Helical" evidence="1">
    <location>
        <begin position="120"/>
        <end position="140"/>
    </location>
</feature>
<gene>
    <name evidence="2" type="primary">ND6</name>
</gene>
<dbReference type="EMBL" id="KP764764">
    <property type="protein sequence ID" value="AKE07271.1"/>
    <property type="molecule type" value="Genomic_DNA"/>
</dbReference>
<organism evidence="2">
    <name type="scientific">Melibe leonina</name>
    <name type="common">Hooded nudibranch</name>
    <name type="synonym">Chioraera leonina</name>
    <dbReference type="NCBI Taxonomy" id="76178"/>
    <lineage>
        <taxon>Eukaryota</taxon>
        <taxon>Metazoa</taxon>
        <taxon>Spiralia</taxon>
        <taxon>Lophotrochozoa</taxon>
        <taxon>Mollusca</taxon>
        <taxon>Gastropoda</taxon>
        <taxon>Heterobranchia</taxon>
        <taxon>Euthyneura</taxon>
        <taxon>Nudipleura</taxon>
        <taxon>Nudibranchia</taxon>
        <taxon>Cladobranchia</taxon>
        <taxon>Dendronotoidea</taxon>
        <taxon>Dendronotidae</taxon>
        <taxon>Melibe</taxon>
    </lineage>
</organism>
<name>A0A0F6QIH8_MELLB</name>
<feature type="transmembrane region" description="Helical" evidence="1">
    <location>
        <begin position="46"/>
        <end position="69"/>
    </location>
</feature>
<keyword evidence="2" id="KW-0496">Mitochondrion</keyword>
<dbReference type="AlphaFoldDB" id="A0A0F6QIH8"/>
<keyword evidence="1" id="KW-0472">Membrane</keyword>
<protein>
    <submittedName>
        <fullName evidence="2">NADH dehydrogenase subunit 6</fullName>
    </submittedName>
</protein>